<organism evidence="1">
    <name type="scientific">Anguilla anguilla</name>
    <name type="common">European freshwater eel</name>
    <name type="synonym">Muraena anguilla</name>
    <dbReference type="NCBI Taxonomy" id="7936"/>
    <lineage>
        <taxon>Eukaryota</taxon>
        <taxon>Metazoa</taxon>
        <taxon>Chordata</taxon>
        <taxon>Craniata</taxon>
        <taxon>Vertebrata</taxon>
        <taxon>Euteleostomi</taxon>
        <taxon>Actinopterygii</taxon>
        <taxon>Neopterygii</taxon>
        <taxon>Teleostei</taxon>
        <taxon>Anguilliformes</taxon>
        <taxon>Anguillidae</taxon>
        <taxon>Anguilla</taxon>
    </lineage>
</organism>
<sequence>MYFMLKPHMKDLPPTPLYVNLTLVCDVKRAADEMMFQRKLWMSALLNRQ</sequence>
<dbReference type="EMBL" id="GBXM01053286">
    <property type="protein sequence ID" value="JAH55291.1"/>
    <property type="molecule type" value="Transcribed_RNA"/>
</dbReference>
<evidence type="ECO:0000313" key="1">
    <source>
        <dbReference type="EMBL" id="JAH55291.1"/>
    </source>
</evidence>
<accession>A0A0E9TP06</accession>
<reference evidence="1" key="2">
    <citation type="journal article" date="2015" name="Fish Shellfish Immunol.">
        <title>Early steps in the European eel (Anguilla anguilla)-Vibrio vulnificus interaction in the gills: Role of the RtxA13 toxin.</title>
        <authorList>
            <person name="Callol A."/>
            <person name="Pajuelo D."/>
            <person name="Ebbesson L."/>
            <person name="Teles M."/>
            <person name="MacKenzie S."/>
            <person name="Amaro C."/>
        </authorList>
    </citation>
    <scope>NUCLEOTIDE SEQUENCE</scope>
</reference>
<proteinExistence type="predicted"/>
<dbReference type="AlphaFoldDB" id="A0A0E9TP06"/>
<reference evidence="1" key="1">
    <citation type="submission" date="2014-11" db="EMBL/GenBank/DDBJ databases">
        <authorList>
            <person name="Amaro Gonzalez C."/>
        </authorList>
    </citation>
    <scope>NUCLEOTIDE SEQUENCE</scope>
</reference>
<name>A0A0E9TP06_ANGAN</name>
<protein>
    <submittedName>
        <fullName evidence="1">Uncharacterized protein</fullName>
    </submittedName>
</protein>